<dbReference type="Gene3D" id="3.20.20.70">
    <property type="entry name" value="Aldolase class I"/>
    <property type="match status" value="1"/>
</dbReference>
<feature type="binding site" evidence="2">
    <location>
        <position position="173"/>
    </location>
    <ligand>
        <name>Zn(2+)</name>
        <dbReference type="ChEBI" id="CHEBI:29105"/>
        <label>1</label>
        <note>catalytic</note>
    </ligand>
</feature>
<reference evidence="3" key="1">
    <citation type="submission" date="2020-10" db="EMBL/GenBank/DDBJ databases">
        <authorList>
            <person name="Kadnikov V."/>
            <person name="Beletsky A.V."/>
            <person name="Mardanov A.V."/>
            <person name="Karnachuk O.V."/>
            <person name="Ravin N.V."/>
        </authorList>
    </citation>
    <scope>NUCLEOTIDE SEQUENCE</scope>
    <source>
        <strain evidence="3">Bu02</strain>
    </source>
</reference>
<dbReference type="InterPro" id="IPR050246">
    <property type="entry name" value="Class_II_FBP_aldolase"/>
</dbReference>
<dbReference type="CDD" id="cd00947">
    <property type="entry name" value="TBP_aldolase_IIB"/>
    <property type="match status" value="1"/>
</dbReference>
<feature type="binding site" evidence="2">
    <location>
        <position position="82"/>
    </location>
    <ligand>
        <name>Zn(2+)</name>
        <dbReference type="ChEBI" id="CHEBI:29105"/>
        <label>1</label>
        <note>catalytic</note>
    </ligand>
</feature>
<feature type="binding site" evidence="2">
    <location>
        <position position="201"/>
    </location>
    <ligand>
        <name>Zn(2+)</name>
        <dbReference type="ChEBI" id="CHEBI:29105"/>
        <label>1</label>
        <note>catalytic</note>
    </ligand>
</feature>
<dbReference type="KEGG" id="fcz:IMF26_04700"/>
<protein>
    <submittedName>
        <fullName evidence="3">Class II fructose-bisphosphate aldolase family protein</fullName>
    </submittedName>
</protein>
<evidence type="ECO:0000256" key="1">
    <source>
        <dbReference type="PIRSR" id="PIRSR001359-1"/>
    </source>
</evidence>
<dbReference type="InterPro" id="IPR013785">
    <property type="entry name" value="Aldolase_TIM"/>
</dbReference>
<evidence type="ECO:0000313" key="3">
    <source>
        <dbReference type="EMBL" id="QUL99357.1"/>
    </source>
</evidence>
<name>A0AAT9LEA1_9FIRM</name>
<reference evidence="3" key="2">
    <citation type="journal article" date="2023" name="Biology">
        <title>Prokaryotic Life Associated with Coal-Fire Gas Vents Revealed by Metagenomics.</title>
        <authorList>
            <person name="Kadnikov V.V."/>
            <person name="Mardanov A.V."/>
            <person name="Beletsky A.V."/>
            <person name="Karnachuk O.V."/>
            <person name="Ravin N.V."/>
        </authorList>
    </citation>
    <scope>NUCLEOTIDE SEQUENCE</scope>
    <source>
        <strain evidence="3">Bu02</strain>
    </source>
</reference>
<dbReference type="AlphaFoldDB" id="A0AAT9LEA1"/>
<comment type="cofactor">
    <cofactor evidence="2">
        <name>Zn(2+)</name>
        <dbReference type="ChEBI" id="CHEBI:29105"/>
    </cofactor>
    <text evidence="2">Binds 2 Zn(2+) ions per subunit. One is catalytic and the other provides a structural contribution.</text>
</comment>
<proteinExistence type="predicted"/>
<dbReference type="PANTHER" id="PTHR30304:SF0">
    <property type="entry name" value="D-TAGATOSE-1,6-BISPHOSPHATE ALDOLASE SUBUNIT GATY-RELATED"/>
    <property type="match status" value="1"/>
</dbReference>
<dbReference type="GO" id="GO:0005829">
    <property type="term" value="C:cytosol"/>
    <property type="evidence" value="ECO:0007669"/>
    <property type="project" value="TreeGrafter"/>
</dbReference>
<gene>
    <name evidence="3" type="ORF">IMF26_04700</name>
</gene>
<dbReference type="Pfam" id="PF01116">
    <property type="entry name" value="F_bP_aldolase"/>
    <property type="match status" value="1"/>
</dbReference>
<keyword evidence="2" id="KW-0479">Metal-binding</keyword>
<dbReference type="PANTHER" id="PTHR30304">
    <property type="entry name" value="D-TAGATOSE-1,6-BISPHOSPHATE ALDOLASE"/>
    <property type="match status" value="1"/>
</dbReference>
<sequence length="274" mass="29757">MLSPLEPLLKEARTQKKAVGSFNAVCIEFVDGIVSAADELGQPIIVALSESHLKFIDMETFLWAVRSRSERASIPVSAQFDHAQTPDSIETALRNGFPSVMYDGKGLDYEEKVRMTAELVRMAHSYGAVLEAPLGTIGSKGREESELTDPDLVEDFVNRTGIDILAVSVGTTHGLSAGEARLDLLRLGRITSSCRVDISLHGGSGVPDDDYAKAVALGVNKISIFTRLSQAAVLAVKDVMTRDKYRYPDFLPATRDAVNATVKSLLALFSQQDR</sequence>
<feature type="binding site" evidence="2">
    <location>
        <position position="103"/>
    </location>
    <ligand>
        <name>Zn(2+)</name>
        <dbReference type="ChEBI" id="CHEBI:29105"/>
        <label>2</label>
    </ligand>
</feature>
<dbReference type="InterPro" id="IPR000771">
    <property type="entry name" value="FBA_II"/>
</dbReference>
<organism evidence="3">
    <name type="scientific">Candidatus Fermentithermobacillus carboniphilus</name>
    <dbReference type="NCBI Taxonomy" id="3085328"/>
    <lineage>
        <taxon>Bacteria</taxon>
        <taxon>Bacillati</taxon>
        <taxon>Bacillota</taxon>
        <taxon>Candidatus Fermentithermobacillia</taxon>
        <taxon>Candidatus Fermentithermobacillales</taxon>
        <taxon>Candidatus Fermentithermobacillaceae</taxon>
        <taxon>Candidatus Fermentithermobacillus</taxon>
    </lineage>
</organism>
<dbReference type="GO" id="GO:0009025">
    <property type="term" value="F:tagatose-bisphosphate aldolase activity"/>
    <property type="evidence" value="ECO:0007669"/>
    <property type="project" value="TreeGrafter"/>
</dbReference>
<dbReference type="GO" id="GO:0005975">
    <property type="term" value="P:carbohydrate metabolic process"/>
    <property type="evidence" value="ECO:0007669"/>
    <property type="project" value="InterPro"/>
</dbReference>
<dbReference type="SUPFAM" id="SSF51569">
    <property type="entry name" value="Aldolase"/>
    <property type="match status" value="1"/>
</dbReference>
<accession>A0AAT9LEA1</accession>
<dbReference type="GO" id="GO:0008270">
    <property type="term" value="F:zinc ion binding"/>
    <property type="evidence" value="ECO:0007669"/>
    <property type="project" value="InterPro"/>
</dbReference>
<evidence type="ECO:0000256" key="2">
    <source>
        <dbReference type="PIRSR" id="PIRSR001359-3"/>
    </source>
</evidence>
<feature type="active site" description="Proton donor" evidence="1">
    <location>
        <position position="81"/>
    </location>
</feature>
<dbReference type="EMBL" id="CP062796">
    <property type="protein sequence ID" value="QUL99357.1"/>
    <property type="molecule type" value="Genomic_DNA"/>
</dbReference>
<keyword evidence="2" id="KW-0862">Zinc</keyword>
<dbReference type="PIRSF" id="PIRSF001359">
    <property type="entry name" value="F_bP_aldolase_II"/>
    <property type="match status" value="1"/>
</dbReference>